<dbReference type="GO" id="GO:0003677">
    <property type="term" value="F:DNA binding"/>
    <property type="evidence" value="ECO:0007669"/>
    <property type="project" value="UniProtKB-KW"/>
</dbReference>
<dbReference type="PANTHER" id="PTHR30363:SF44">
    <property type="entry name" value="AGA OPERON TRANSCRIPTIONAL REPRESSOR-RELATED"/>
    <property type="match status" value="1"/>
</dbReference>
<feature type="domain" description="HTH deoR-type" evidence="4">
    <location>
        <begin position="3"/>
        <end position="58"/>
    </location>
</feature>
<evidence type="ECO:0000256" key="2">
    <source>
        <dbReference type="ARBA" id="ARBA00023125"/>
    </source>
</evidence>
<dbReference type="STRING" id="285351.SAMN04488035_0195"/>
<keyword evidence="2" id="KW-0238">DNA-binding</keyword>
<evidence type="ECO:0000256" key="1">
    <source>
        <dbReference type="ARBA" id="ARBA00023015"/>
    </source>
</evidence>
<dbReference type="AlphaFoldDB" id="A0A1I2CNH5"/>
<evidence type="ECO:0000313" key="5">
    <source>
        <dbReference type="EMBL" id="SFE69695.1"/>
    </source>
</evidence>
<dbReference type="PRINTS" id="PR00037">
    <property type="entry name" value="HTHLACR"/>
</dbReference>
<dbReference type="InterPro" id="IPR036390">
    <property type="entry name" value="WH_DNA-bd_sf"/>
</dbReference>
<organism evidence="5 6">
    <name type="scientific">Flavimobilis marinus</name>
    <dbReference type="NCBI Taxonomy" id="285351"/>
    <lineage>
        <taxon>Bacteria</taxon>
        <taxon>Bacillati</taxon>
        <taxon>Actinomycetota</taxon>
        <taxon>Actinomycetes</taxon>
        <taxon>Micrococcales</taxon>
        <taxon>Jonesiaceae</taxon>
        <taxon>Flavimobilis</taxon>
    </lineage>
</organism>
<evidence type="ECO:0000313" key="6">
    <source>
        <dbReference type="Proteomes" id="UP000198520"/>
    </source>
</evidence>
<gene>
    <name evidence="5" type="ORF">SAMN04488035_0195</name>
</gene>
<dbReference type="Proteomes" id="UP000198520">
    <property type="component" value="Unassembled WGS sequence"/>
</dbReference>
<dbReference type="PROSITE" id="PS00894">
    <property type="entry name" value="HTH_DEOR_1"/>
    <property type="match status" value="1"/>
</dbReference>
<dbReference type="SUPFAM" id="SSF100950">
    <property type="entry name" value="NagB/RpiA/CoA transferase-like"/>
    <property type="match status" value="1"/>
</dbReference>
<protein>
    <submittedName>
        <fullName evidence="5">Transcriptional regulator, DeoR family</fullName>
    </submittedName>
</protein>
<keyword evidence="3" id="KW-0804">Transcription</keyword>
<dbReference type="RefSeq" id="WP_177191238.1">
    <property type="nucleotide sequence ID" value="NZ_BNAN01000001.1"/>
</dbReference>
<dbReference type="InterPro" id="IPR014036">
    <property type="entry name" value="DeoR-like_C"/>
</dbReference>
<keyword evidence="6" id="KW-1185">Reference proteome</keyword>
<keyword evidence="1" id="KW-0805">Transcription regulation</keyword>
<dbReference type="SMART" id="SM00420">
    <property type="entry name" value="HTH_DEOR"/>
    <property type="match status" value="1"/>
</dbReference>
<dbReference type="InterPro" id="IPR018356">
    <property type="entry name" value="Tscrpt_reg_HTH_DeoR_CS"/>
</dbReference>
<evidence type="ECO:0000259" key="4">
    <source>
        <dbReference type="PROSITE" id="PS51000"/>
    </source>
</evidence>
<name>A0A1I2CNH5_9MICO</name>
<dbReference type="Gene3D" id="1.10.10.10">
    <property type="entry name" value="Winged helix-like DNA-binding domain superfamily/Winged helix DNA-binding domain"/>
    <property type="match status" value="1"/>
</dbReference>
<evidence type="ECO:0000256" key="3">
    <source>
        <dbReference type="ARBA" id="ARBA00023163"/>
    </source>
</evidence>
<dbReference type="GO" id="GO:0003700">
    <property type="term" value="F:DNA-binding transcription factor activity"/>
    <property type="evidence" value="ECO:0007669"/>
    <property type="project" value="InterPro"/>
</dbReference>
<dbReference type="InterPro" id="IPR037171">
    <property type="entry name" value="NagB/RpiA_transferase-like"/>
</dbReference>
<dbReference type="EMBL" id="FONZ01000001">
    <property type="protein sequence ID" value="SFE69695.1"/>
    <property type="molecule type" value="Genomic_DNA"/>
</dbReference>
<accession>A0A1I2CNH5</accession>
<sequence>MLAKQRHDRIRARVRAQGAVRVSDLVAELGVSDMTVRRDISELAAKGVLRKVHGGAVDAAATAHEPAFESKRALALDEKRAIAREALASVQPGSSVALSAGTTTQLLAEAIAARADLRPLTVVTNSLPAADTLFRAGHGIEVVLTGGSRTPSDALVGPLAVTALENLRVDVLFLGAHGLDADGLTTPNLLEAETNRALARAASRVVVVADSSKWGTVGLSRILPLAEVDVLVTDDALEPEARTALADAGTSLHLVPTHPLQDGAT</sequence>
<dbReference type="PROSITE" id="PS51000">
    <property type="entry name" value="HTH_DEOR_2"/>
    <property type="match status" value="1"/>
</dbReference>
<proteinExistence type="predicted"/>
<dbReference type="Gene3D" id="3.40.50.1360">
    <property type="match status" value="1"/>
</dbReference>
<dbReference type="SMART" id="SM01134">
    <property type="entry name" value="DeoRC"/>
    <property type="match status" value="1"/>
</dbReference>
<dbReference type="SUPFAM" id="SSF46785">
    <property type="entry name" value="Winged helix' DNA-binding domain"/>
    <property type="match status" value="1"/>
</dbReference>
<dbReference type="InterPro" id="IPR036388">
    <property type="entry name" value="WH-like_DNA-bd_sf"/>
</dbReference>
<dbReference type="Pfam" id="PF08220">
    <property type="entry name" value="HTH_DeoR"/>
    <property type="match status" value="1"/>
</dbReference>
<dbReference type="InterPro" id="IPR001034">
    <property type="entry name" value="DeoR_HTH"/>
</dbReference>
<dbReference type="InterPro" id="IPR050313">
    <property type="entry name" value="Carb_Metab_HTH_regulators"/>
</dbReference>
<dbReference type="PANTHER" id="PTHR30363">
    <property type="entry name" value="HTH-TYPE TRANSCRIPTIONAL REGULATOR SRLR-RELATED"/>
    <property type="match status" value="1"/>
</dbReference>
<dbReference type="Pfam" id="PF00455">
    <property type="entry name" value="DeoRC"/>
    <property type="match status" value="1"/>
</dbReference>
<reference evidence="6" key="1">
    <citation type="submission" date="2016-10" db="EMBL/GenBank/DDBJ databases">
        <authorList>
            <person name="Varghese N."/>
            <person name="Submissions S."/>
        </authorList>
    </citation>
    <scope>NUCLEOTIDE SEQUENCE [LARGE SCALE GENOMIC DNA]</scope>
    <source>
        <strain evidence="6">DSM 19083</strain>
    </source>
</reference>